<organism evidence="3 4">
    <name type="scientific">Paratissierella segnis</name>
    <dbReference type="NCBI Taxonomy" id="2763679"/>
    <lineage>
        <taxon>Bacteria</taxon>
        <taxon>Bacillati</taxon>
        <taxon>Bacillota</taxon>
        <taxon>Tissierellia</taxon>
        <taxon>Tissierellales</taxon>
        <taxon>Tissierellaceae</taxon>
        <taxon>Paratissierella</taxon>
    </lineage>
</organism>
<dbReference type="Pfam" id="PF01381">
    <property type="entry name" value="HTH_3"/>
    <property type="match status" value="1"/>
</dbReference>
<comment type="caution">
    <text evidence="3">The sequence shown here is derived from an EMBL/GenBank/DDBJ whole genome shotgun (WGS) entry which is preliminary data.</text>
</comment>
<dbReference type="PANTHER" id="PTHR46558:SF11">
    <property type="entry name" value="HTH-TYPE TRANSCRIPTIONAL REGULATOR XRE"/>
    <property type="match status" value="1"/>
</dbReference>
<dbReference type="CDD" id="cd00093">
    <property type="entry name" value="HTH_XRE"/>
    <property type="match status" value="1"/>
</dbReference>
<dbReference type="GO" id="GO:0003677">
    <property type="term" value="F:DNA binding"/>
    <property type="evidence" value="ECO:0007669"/>
    <property type="project" value="UniProtKB-KW"/>
</dbReference>
<dbReference type="AlphaFoldDB" id="A0A926IK06"/>
<accession>A0A926IK06</accession>
<evidence type="ECO:0000256" key="1">
    <source>
        <dbReference type="ARBA" id="ARBA00023125"/>
    </source>
</evidence>
<gene>
    <name evidence="3" type="ORF">H8707_06025</name>
</gene>
<proteinExistence type="predicted"/>
<dbReference type="PANTHER" id="PTHR46558">
    <property type="entry name" value="TRACRIPTIONAL REGULATORY PROTEIN-RELATED-RELATED"/>
    <property type="match status" value="1"/>
</dbReference>
<dbReference type="Proteomes" id="UP000601171">
    <property type="component" value="Unassembled WGS sequence"/>
</dbReference>
<dbReference type="InterPro" id="IPR010982">
    <property type="entry name" value="Lambda_DNA-bd_dom_sf"/>
</dbReference>
<protein>
    <submittedName>
        <fullName evidence="3">Helix-turn-helix transcriptional regulator</fullName>
    </submittedName>
</protein>
<evidence type="ECO:0000259" key="2">
    <source>
        <dbReference type="PROSITE" id="PS50943"/>
    </source>
</evidence>
<keyword evidence="1" id="KW-0238">DNA-binding</keyword>
<dbReference type="Gene3D" id="1.10.260.40">
    <property type="entry name" value="lambda repressor-like DNA-binding domains"/>
    <property type="match status" value="1"/>
</dbReference>
<dbReference type="InterPro" id="IPR001387">
    <property type="entry name" value="Cro/C1-type_HTH"/>
</dbReference>
<dbReference type="PROSITE" id="PS50943">
    <property type="entry name" value="HTH_CROC1"/>
    <property type="match status" value="1"/>
</dbReference>
<dbReference type="RefSeq" id="WP_262429238.1">
    <property type="nucleotide sequence ID" value="NZ_JACRTG010000016.1"/>
</dbReference>
<reference evidence="3" key="1">
    <citation type="submission" date="2020-08" db="EMBL/GenBank/DDBJ databases">
        <title>Genome public.</title>
        <authorList>
            <person name="Liu C."/>
            <person name="Sun Q."/>
        </authorList>
    </citation>
    <scope>NUCLEOTIDE SEQUENCE</scope>
    <source>
        <strain evidence="3">BX21</strain>
    </source>
</reference>
<keyword evidence="4" id="KW-1185">Reference proteome</keyword>
<dbReference type="SUPFAM" id="SSF47413">
    <property type="entry name" value="lambda repressor-like DNA-binding domains"/>
    <property type="match status" value="1"/>
</dbReference>
<dbReference type="EMBL" id="JACRTG010000016">
    <property type="protein sequence ID" value="MBC8587790.1"/>
    <property type="molecule type" value="Genomic_DNA"/>
</dbReference>
<feature type="domain" description="HTH cro/C1-type" evidence="2">
    <location>
        <begin position="7"/>
        <end position="61"/>
    </location>
</feature>
<name>A0A926IK06_9FIRM</name>
<evidence type="ECO:0000313" key="3">
    <source>
        <dbReference type="EMBL" id="MBC8587790.1"/>
    </source>
</evidence>
<sequence>MQIGEVIREYRKKKNITQEEMANRLGVTAPAVNKWENGNSQPDIMLLAPIARLLNITLDTLLSFEEELTAEEINNIIYEMDTKLKNENYEEVFKWAKGKIEQYPNCEQLIWQVSLVLDAWLLAKDIPNAEEYESYINDCYVRALDSEDENIRSRAADSLFGFYSRKKQYEKAEEYLNYFSNQNPERKRKQAFIYSKTNRVNEAYKSYEELLFSGYNMMSMIFQNIYILAMKEKNKEKASILVEKQKELANIFEMGKYHESSCRLDFVAAEMDVEGTIETMERMLASVDTISDFTKSTLYEHMEFKKLDENFITELRNNLTTNFSDEETYNYMKKSKRWHELVSSNSNLLKG</sequence>
<evidence type="ECO:0000313" key="4">
    <source>
        <dbReference type="Proteomes" id="UP000601171"/>
    </source>
</evidence>
<dbReference type="SMART" id="SM00530">
    <property type="entry name" value="HTH_XRE"/>
    <property type="match status" value="1"/>
</dbReference>